<evidence type="ECO:0000256" key="1">
    <source>
        <dbReference type="SAM" id="SignalP"/>
    </source>
</evidence>
<evidence type="ECO:0000313" key="3">
    <source>
        <dbReference type="EMBL" id="ABG60991.1"/>
    </source>
</evidence>
<gene>
    <name evidence="3" type="ordered locus">CHU_3758</name>
</gene>
<dbReference type="EMBL" id="CP000383">
    <property type="protein sequence ID" value="ABG60991.1"/>
    <property type="molecule type" value="Genomic_DNA"/>
</dbReference>
<feature type="signal peptide" evidence="1">
    <location>
        <begin position="1"/>
        <end position="20"/>
    </location>
</feature>
<dbReference type="InterPro" id="IPR027823">
    <property type="entry name" value="DUF4468"/>
</dbReference>
<evidence type="ECO:0000259" key="2">
    <source>
        <dbReference type="Pfam" id="PF14730"/>
    </source>
</evidence>
<sequence length="181" mass="19590">MKKIVLSILITLGVAAAAVAQNLPVDAGTGKITYLEVVDATGVSPANLTKVVKEWATKQGFTLKEEAADKLVYNASTTVEYPNINGSMTEKSAVTFTLSVFIKDGKYRYIATDFVHVGDVKVKASGGKLENVTPECGATKMTSKSWVTIKNKTNSNLIVLTDDLKRVVKEFQNDPANKSDW</sequence>
<accession>A0A6N4SXP8</accession>
<dbReference type="RefSeq" id="WP_011587096.1">
    <property type="nucleotide sequence ID" value="NC_008255.1"/>
</dbReference>
<keyword evidence="4" id="KW-1185">Reference proteome</keyword>
<dbReference type="AlphaFoldDB" id="A0A6N4SXP8"/>
<feature type="domain" description="DUF4468" evidence="2">
    <location>
        <begin position="34"/>
        <end position="115"/>
    </location>
</feature>
<protein>
    <recommendedName>
        <fullName evidence="2">DUF4468 domain-containing protein</fullName>
    </recommendedName>
</protein>
<reference evidence="3 4" key="1">
    <citation type="journal article" date="2007" name="Appl. Environ. Microbiol.">
        <title>Genome sequence of the cellulolytic gliding bacterium Cytophaga hutchinsonii.</title>
        <authorList>
            <person name="Xie G."/>
            <person name="Bruce D.C."/>
            <person name="Challacombe J.F."/>
            <person name="Chertkov O."/>
            <person name="Detter J.C."/>
            <person name="Gilna P."/>
            <person name="Han C.S."/>
            <person name="Lucas S."/>
            <person name="Misra M."/>
            <person name="Myers G.L."/>
            <person name="Richardson P."/>
            <person name="Tapia R."/>
            <person name="Thayer N."/>
            <person name="Thompson L.S."/>
            <person name="Brettin T.S."/>
            <person name="Henrissat B."/>
            <person name="Wilson D.B."/>
            <person name="McBride M.J."/>
        </authorList>
    </citation>
    <scope>NUCLEOTIDE SEQUENCE [LARGE SCALE GENOMIC DNA]</scope>
    <source>
        <strain evidence="4">ATCC 33406 / DSM 1761 / CIP 103989 / NBRC 15051 / NCIMB 9469 / D465</strain>
    </source>
</reference>
<name>A0A6N4SXP8_CYTH3</name>
<dbReference type="Gene3D" id="3.30.530.80">
    <property type="match status" value="1"/>
</dbReference>
<evidence type="ECO:0000313" key="4">
    <source>
        <dbReference type="Proteomes" id="UP000001822"/>
    </source>
</evidence>
<proteinExistence type="predicted"/>
<dbReference type="Proteomes" id="UP000001822">
    <property type="component" value="Chromosome"/>
</dbReference>
<dbReference type="Pfam" id="PF14730">
    <property type="entry name" value="DUF4468"/>
    <property type="match status" value="1"/>
</dbReference>
<dbReference type="OrthoDB" id="894059at2"/>
<feature type="chain" id="PRO_5026658346" description="DUF4468 domain-containing protein" evidence="1">
    <location>
        <begin position="21"/>
        <end position="181"/>
    </location>
</feature>
<keyword evidence="1" id="KW-0732">Signal</keyword>
<organism evidence="3 4">
    <name type="scientific">Cytophaga hutchinsonii (strain ATCC 33406 / DSM 1761 / CIP 103989 / NBRC 15051 / NCIMB 9469 / D465)</name>
    <dbReference type="NCBI Taxonomy" id="269798"/>
    <lineage>
        <taxon>Bacteria</taxon>
        <taxon>Pseudomonadati</taxon>
        <taxon>Bacteroidota</taxon>
        <taxon>Cytophagia</taxon>
        <taxon>Cytophagales</taxon>
        <taxon>Cytophagaceae</taxon>
        <taxon>Cytophaga</taxon>
    </lineage>
</organism>
<dbReference type="KEGG" id="chu:CHU_3758"/>